<dbReference type="Pfam" id="PF00781">
    <property type="entry name" value="DAGK_cat"/>
    <property type="match status" value="1"/>
</dbReference>
<proteinExistence type="predicted"/>
<dbReference type="InterPro" id="IPR016064">
    <property type="entry name" value="NAD/diacylglycerol_kinase_sf"/>
</dbReference>
<dbReference type="Gene3D" id="2.60.200.40">
    <property type="match status" value="1"/>
</dbReference>
<evidence type="ECO:0000256" key="2">
    <source>
        <dbReference type="ARBA" id="ARBA00022741"/>
    </source>
</evidence>
<keyword evidence="4" id="KW-0067">ATP-binding</keyword>
<accession>A0ABW2KQC8</accession>
<organism evidence="6 7">
    <name type="scientific">Rhodocista pekingensis</name>
    <dbReference type="NCBI Taxonomy" id="201185"/>
    <lineage>
        <taxon>Bacteria</taxon>
        <taxon>Pseudomonadati</taxon>
        <taxon>Pseudomonadota</taxon>
        <taxon>Alphaproteobacteria</taxon>
        <taxon>Rhodospirillales</taxon>
        <taxon>Azospirillaceae</taxon>
        <taxon>Rhodocista</taxon>
    </lineage>
</organism>
<protein>
    <submittedName>
        <fullName evidence="6">Diacylglycerol/lipid kinase family protein</fullName>
        <ecNumber evidence="6">2.7.1.-</ecNumber>
    </submittedName>
</protein>
<dbReference type="EMBL" id="JBHTCM010000004">
    <property type="protein sequence ID" value="MFC7332197.1"/>
    <property type="molecule type" value="Genomic_DNA"/>
</dbReference>
<name>A0ABW2KQC8_9PROT</name>
<evidence type="ECO:0000259" key="5">
    <source>
        <dbReference type="PROSITE" id="PS50146"/>
    </source>
</evidence>
<evidence type="ECO:0000256" key="1">
    <source>
        <dbReference type="ARBA" id="ARBA00022679"/>
    </source>
</evidence>
<dbReference type="Proteomes" id="UP001596456">
    <property type="component" value="Unassembled WGS sequence"/>
</dbReference>
<gene>
    <name evidence="6" type="ORF">ACFQPS_03420</name>
</gene>
<keyword evidence="2" id="KW-0547">Nucleotide-binding</keyword>
<keyword evidence="3 6" id="KW-0418">Kinase</keyword>
<evidence type="ECO:0000256" key="4">
    <source>
        <dbReference type="ARBA" id="ARBA00022840"/>
    </source>
</evidence>
<keyword evidence="1 6" id="KW-0808">Transferase</keyword>
<keyword evidence="7" id="KW-1185">Reference proteome</keyword>
<dbReference type="Gene3D" id="3.40.50.10330">
    <property type="entry name" value="Probable inorganic polyphosphate/atp-NAD kinase, domain 1"/>
    <property type="match status" value="1"/>
</dbReference>
<dbReference type="InterPro" id="IPR017438">
    <property type="entry name" value="ATP-NAD_kinase_N"/>
</dbReference>
<dbReference type="RefSeq" id="WP_377356443.1">
    <property type="nucleotide sequence ID" value="NZ_JBHTCM010000004.1"/>
</dbReference>
<dbReference type="EC" id="2.7.1.-" evidence="6"/>
<comment type="caution">
    <text evidence="6">The sequence shown here is derived from an EMBL/GenBank/DDBJ whole genome shotgun (WGS) entry which is preliminary data.</text>
</comment>
<dbReference type="Pfam" id="PF19279">
    <property type="entry name" value="YegS_C"/>
    <property type="match status" value="1"/>
</dbReference>
<feature type="domain" description="DAGKc" evidence="5">
    <location>
        <begin position="1"/>
        <end position="131"/>
    </location>
</feature>
<dbReference type="InterPro" id="IPR050187">
    <property type="entry name" value="Lipid_Phosphate_FormReg"/>
</dbReference>
<evidence type="ECO:0000256" key="3">
    <source>
        <dbReference type="ARBA" id="ARBA00022777"/>
    </source>
</evidence>
<dbReference type="SUPFAM" id="SSF111331">
    <property type="entry name" value="NAD kinase/diacylglycerol kinase-like"/>
    <property type="match status" value="1"/>
</dbReference>
<dbReference type="PANTHER" id="PTHR12358:SF54">
    <property type="entry name" value="SPHINGOSINE KINASE RELATED PROTEIN"/>
    <property type="match status" value="1"/>
</dbReference>
<reference evidence="7" key="1">
    <citation type="journal article" date="2019" name="Int. J. Syst. Evol. Microbiol.">
        <title>The Global Catalogue of Microorganisms (GCM) 10K type strain sequencing project: providing services to taxonomists for standard genome sequencing and annotation.</title>
        <authorList>
            <consortium name="The Broad Institute Genomics Platform"/>
            <consortium name="The Broad Institute Genome Sequencing Center for Infectious Disease"/>
            <person name="Wu L."/>
            <person name="Ma J."/>
        </authorList>
    </citation>
    <scope>NUCLEOTIDE SEQUENCE [LARGE SCALE GENOMIC DNA]</scope>
    <source>
        <strain evidence="7">CGMCC 1.16275</strain>
    </source>
</reference>
<dbReference type="InterPro" id="IPR001206">
    <property type="entry name" value="Diacylglycerol_kinase_cat_dom"/>
</dbReference>
<dbReference type="PANTHER" id="PTHR12358">
    <property type="entry name" value="SPHINGOSINE KINASE"/>
    <property type="match status" value="1"/>
</dbReference>
<evidence type="ECO:0000313" key="7">
    <source>
        <dbReference type="Proteomes" id="UP001596456"/>
    </source>
</evidence>
<dbReference type="GO" id="GO:0016301">
    <property type="term" value="F:kinase activity"/>
    <property type="evidence" value="ECO:0007669"/>
    <property type="project" value="UniProtKB-KW"/>
</dbReference>
<dbReference type="InterPro" id="IPR045540">
    <property type="entry name" value="YegS/DAGK_C"/>
</dbReference>
<dbReference type="SMART" id="SM00046">
    <property type="entry name" value="DAGKc"/>
    <property type="match status" value="1"/>
</dbReference>
<evidence type="ECO:0000313" key="6">
    <source>
        <dbReference type="EMBL" id="MFC7332197.1"/>
    </source>
</evidence>
<sequence>MKLCVILNSNAGSLLGMPVTDAIAEVEHGFRDAGHDVVCVASAGADVPDALRRALDRPGVDTIVVGGGDGTIVTAAHLLHGTGCTLGVLPLGTMNLLARDLGLPLDLPGAVRALAHGRPERIDMAEVNGHPFLNNSVIGWYPRMVAEREHQRGAHHIRKWPAMALAAAKTLVDNRRLSVEVDLGTGPQRIQTPILAVANNVYDGGFGPILRRSTLTAGKLGVYIAHYRSRFGLLALATGFAVGRWQELPGIDTHEVHSLTVHTRRRRRIKVANDGEVLELETPLRYRILPEALTVLRPASEEPASLRQTA</sequence>
<dbReference type="PROSITE" id="PS50146">
    <property type="entry name" value="DAGK"/>
    <property type="match status" value="1"/>
</dbReference>